<dbReference type="HOGENOM" id="CLU_082477_0_0_1"/>
<evidence type="ECO:0000256" key="1">
    <source>
        <dbReference type="ARBA" id="ARBA00006484"/>
    </source>
</evidence>
<organism evidence="5 6">
    <name type="scientific">Nematocida parisii (strain ERTm3)</name>
    <name type="common">Nematode killer fungus</name>
    <dbReference type="NCBI Taxonomy" id="935791"/>
    <lineage>
        <taxon>Eukaryota</taxon>
        <taxon>Fungi</taxon>
        <taxon>Fungi incertae sedis</taxon>
        <taxon>Microsporidia</taxon>
        <taxon>Nematocida</taxon>
    </lineage>
</organism>
<dbReference type="OMA" id="INHATFN"/>
<sequence>MHFCITGGSHGLGESLSIHLLLNNHRVTIIDKDTPSVKCTYIQHDFTEYLTVPVYCDVLVINHATFNGFIPFSNNTQEYVDDYLMINLLSHIHLIKHCKYSKLVHINSVLSIVSFPNVSLYSASKGFMHSFIESIRREGVPVLSVYPYKINTSLFKDVHSPYVLDKDKISKSIYTSIIHNHTHLYLPRIFKYSYIYTVLPFFIQNWVISLLYYAMCNDTTIQT</sequence>
<evidence type="ECO:0000256" key="3">
    <source>
        <dbReference type="ARBA" id="ARBA00023002"/>
    </source>
</evidence>
<dbReference type="OrthoDB" id="191139at2759"/>
<keyword evidence="3" id="KW-0560">Oxidoreductase</keyword>
<accession>I3EFY8</accession>
<dbReference type="Pfam" id="PF00106">
    <property type="entry name" value="adh_short"/>
    <property type="match status" value="1"/>
</dbReference>
<dbReference type="PANTHER" id="PTHR24322">
    <property type="entry name" value="PKSB"/>
    <property type="match status" value="1"/>
</dbReference>
<dbReference type="CDD" id="cd05233">
    <property type="entry name" value="SDR_c"/>
    <property type="match status" value="1"/>
</dbReference>
<dbReference type="VEuPathDB" id="MicrosporidiaDB:NEQG_01579"/>
<dbReference type="InterPro" id="IPR020904">
    <property type="entry name" value="Sc_DH/Rdtase_CS"/>
</dbReference>
<reference evidence="5" key="1">
    <citation type="submission" date="2011-01" db="EMBL/GenBank/DDBJ databases">
        <title>The Genome Sequence of Nematocida parisii strain ERTm3.</title>
        <authorList>
            <consortium name="The Broad Institute Genome Sequencing Platform"/>
            <consortium name="The Broad Institute Genome Sequencing Center for Infectious Disease"/>
            <person name="Cuomo C."/>
            <person name="Troemel E."/>
            <person name="Young S.K."/>
            <person name="Zeng Q."/>
            <person name="Gargeya S."/>
            <person name="Fitzgerald M."/>
            <person name="Haas B."/>
            <person name="Abouelleil A."/>
            <person name="Alvarado L."/>
            <person name="Arachchi H.M."/>
            <person name="Berlin A."/>
            <person name="Chapman S.B."/>
            <person name="Gearin G."/>
            <person name="Goldberg J."/>
            <person name="Griggs A."/>
            <person name="Gujja S."/>
            <person name="Hansen M."/>
            <person name="Heiman D."/>
            <person name="Howarth C."/>
            <person name="Larimer J."/>
            <person name="Lui A."/>
            <person name="MacDonald P.J.P."/>
            <person name="McCowen C."/>
            <person name="Montmayeur A."/>
            <person name="Murphy C."/>
            <person name="Neiman D."/>
            <person name="Pearson M."/>
            <person name="Priest M."/>
            <person name="Roberts A."/>
            <person name="Saif S."/>
            <person name="Shea T."/>
            <person name="Sisk P."/>
            <person name="Stolte C."/>
            <person name="Sykes S."/>
            <person name="Wortman J."/>
            <person name="Nusbaum C."/>
            <person name="Birren B."/>
        </authorList>
    </citation>
    <scope>NUCLEOTIDE SEQUENCE</scope>
    <source>
        <strain evidence="5">ERTm3</strain>
    </source>
</reference>
<dbReference type="STRING" id="935791.I3EFY8"/>
<gene>
    <name evidence="5" type="ORF">NEQG_01579</name>
</gene>
<evidence type="ECO:0000256" key="2">
    <source>
        <dbReference type="ARBA" id="ARBA00022857"/>
    </source>
</evidence>
<evidence type="ECO:0000256" key="4">
    <source>
        <dbReference type="SAM" id="Phobius"/>
    </source>
</evidence>
<keyword evidence="2" id="KW-0521">NADP</keyword>
<keyword evidence="4" id="KW-0812">Transmembrane</keyword>
<dbReference type="SUPFAM" id="SSF51735">
    <property type="entry name" value="NAD(P)-binding Rossmann-fold domains"/>
    <property type="match status" value="1"/>
</dbReference>
<name>I3EFY8_NEMP3</name>
<proteinExistence type="inferred from homology"/>
<dbReference type="GO" id="GO:0016616">
    <property type="term" value="F:oxidoreductase activity, acting on the CH-OH group of donors, NAD or NADP as acceptor"/>
    <property type="evidence" value="ECO:0007669"/>
    <property type="project" value="TreeGrafter"/>
</dbReference>
<dbReference type="PANTHER" id="PTHR24322:SF736">
    <property type="entry name" value="RETINOL DEHYDROGENASE 10"/>
    <property type="match status" value="1"/>
</dbReference>
<dbReference type="EMBL" id="GL870879">
    <property type="protein sequence ID" value="EIJ88135.1"/>
    <property type="molecule type" value="Genomic_DNA"/>
</dbReference>
<dbReference type="InterPro" id="IPR036291">
    <property type="entry name" value="NAD(P)-bd_dom_sf"/>
</dbReference>
<keyword evidence="4" id="KW-0472">Membrane</keyword>
<dbReference type="AlphaFoldDB" id="I3EFY8"/>
<dbReference type="Gene3D" id="3.40.50.720">
    <property type="entry name" value="NAD(P)-binding Rossmann-like Domain"/>
    <property type="match status" value="1"/>
</dbReference>
<evidence type="ECO:0000313" key="5">
    <source>
        <dbReference type="EMBL" id="EIJ88135.1"/>
    </source>
</evidence>
<dbReference type="PROSITE" id="PS00061">
    <property type="entry name" value="ADH_SHORT"/>
    <property type="match status" value="1"/>
</dbReference>
<comment type="similarity">
    <text evidence="1">Belongs to the short-chain dehydrogenases/reductases (SDR) family.</text>
</comment>
<protein>
    <submittedName>
        <fullName evidence="5">Uncharacterized protein</fullName>
    </submittedName>
</protein>
<keyword evidence="4" id="KW-1133">Transmembrane helix</keyword>
<dbReference type="InParanoid" id="I3EFY8"/>
<keyword evidence="6" id="KW-1185">Reference proteome</keyword>
<dbReference type="Proteomes" id="UP000002872">
    <property type="component" value="Unassembled WGS sequence"/>
</dbReference>
<dbReference type="InterPro" id="IPR002347">
    <property type="entry name" value="SDR_fam"/>
</dbReference>
<evidence type="ECO:0000313" key="6">
    <source>
        <dbReference type="Proteomes" id="UP000002872"/>
    </source>
</evidence>
<feature type="transmembrane region" description="Helical" evidence="4">
    <location>
        <begin position="194"/>
        <end position="215"/>
    </location>
</feature>